<evidence type="ECO:0000256" key="1">
    <source>
        <dbReference type="SAM" id="MobiDB-lite"/>
    </source>
</evidence>
<evidence type="ECO:0000313" key="2">
    <source>
        <dbReference type="EMBL" id="KAK4182291.1"/>
    </source>
</evidence>
<sequence>MLALVQNPIQYHQPKRNLKSGGVLAVSPQIHHIETWIRASDAREQQRQISAYQAVPPAHYPSYFGGNGLPLTIPGIQVTPGQTERGAIRSVYTQGNTANSDVVYHDPRAGHSRRLKMLRMATYVPAAKEKQVPPPMPPPSLTPGNGGLGGGDASSAKAAAESAWPTRGPTSPPVPPRPVIKKGQAPKRGQGPTKAHPPSIVAGSNRGGTAGSSSS</sequence>
<feature type="compositionally biased region" description="Pro residues" evidence="1">
    <location>
        <begin position="132"/>
        <end position="141"/>
    </location>
</feature>
<name>A0AAN6WI64_9PEZI</name>
<reference evidence="2" key="1">
    <citation type="journal article" date="2023" name="Mol. Phylogenet. Evol.">
        <title>Genome-scale phylogeny and comparative genomics of the fungal order Sordariales.</title>
        <authorList>
            <person name="Hensen N."/>
            <person name="Bonometti L."/>
            <person name="Westerberg I."/>
            <person name="Brannstrom I.O."/>
            <person name="Guillou S."/>
            <person name="Cros-Aarteil S."/>
            <person name="Calhoun S."/>
            <person name="Haridas S."/>
            <person name="Kuo A."/>
            <person name="Mondo S."/>
            <person name="Pangilinan J."/>
            <person name="Riley R."/>
            <person name="LaButti K."/>
            <person name="Andreopoulos B."/>
            <person name="Lipzen A."/>
            <person name="Chen C."/>
            <person name="Yan M."/>
            <person name="Daum C."/>
            <person name="Ng V."/>
            <person name="Clum A."/>
            <person name="Steindorff A."/>
            <person name="Ohm R.A."/>
            <person name="Martin F."/>
            <person name="Silar P."/>
            <person name="Natvig D.O."/>
            <person name="Lalanne C."/>
            <person name="Gautier V."/>
            <person name="Ament-Velasquez S.L."/>
            <person name="Kruys A."/>
            <person name="Hutchinson M.I."/>
            <person name="Powell A.J."/>
            <person name="Barry K."/>
            <person name="Miller A.N."/>
            <person name="Grigoriev I.V."/>
            <person name="Debuchy R."/>
            <person name="Gladieux P."/>
            <person name="Hiltunen Thoren M."/>
            <person name="Johannesson H."/>
        </authorList>
    </citation>
    <scope>NUCLEOTIDE SEQUENCE</scope>
    <source>
        <strain evidence="2">PSN309</strain>
    </source>
</reference>
<organism evidence="2 3">
    <name type="scientific">Podospora australis</name>
    <dbReference type="NCBI Taxonomy" id="1536484"/>
    <lineage>
        <taxon>Eukaryota</taxon>
        <taxon>Fungi</taxon>
        <taxon>Dikarya</taxon>
        <taxon>Ascomycota</taxon>
        <taxon>Pezizomycotina</taxon>
        <taxon>Sordariomycetes</taxon>
        <taxon>Sordariomycetidae</taxon>
        <taxon>Sordariales</taxon>
        <taxon>Podosporaceae</taxon>
        <taxon>Podospora</taxon>
    </lineage>
</organism>
<feature type="compositionally biased region" description="Gly residues" evidence="1">
    <location>
        <begin position="205"/>
        <end position="215"/>
    </location>
</feature>
<dbReference type="Proteomes" id="UP001302126">
    <property type="component" value="Unassembled WGS sequence"/>
</dbReference>
<feature type="region of interest" description="Disordered" evidence="1">
    <location>
        <begin position="127"/>
        <end position="215"/>
    </location>
</feature>
<protein>
    <submittedName>
        <fullName evidence="2">Uncharacterized protein</fullName>
    </submittedName>
</protein>
<proteinExistence type="predicted"/>
<dbReference type="AlphaFoldDB" id="A0AAN6WI64"/>
<accession>A0AAN6WI64</accession>
<dbReference type="EMBL" id="MU864690">
    <property type="protein sequence ID" value="KAK4182291.1"/>
    <property type="molecule type" value="Genomic_DNA"/>
</dbReference>
<gene>
    <name evidence="2" type="ORF">QBC35DRAFT_548494</name>
</gene>
<comment type="caution">
    <text evidence="2">The sequence shown here is derived from an EMBL/GenBank/DDBJ whole genome shotgun (WGS) entry which is preliminary data.</text>
</comment>
<feature type="compositionally biased region" description="Low complexity" evidence="1">
    <location>
        <begin position="153"/>
        <end position="169"/>
    </location>
</feature>
<reference evidence="2" key="2">
    <citation type="submission" date="2023-05" db="EMBL/GenBank/DDBJ databases">
        <authorList>
            <consortium name="Lawrence Berkeley National Laboratory"/>
            <person name="Steindorff A."/>
            <person name="Hensen N."/>
            <person name="Bonometti L."/>
            <person name="Westerberg I."/>
            <person name="Brannstrom I.O."/>
            <person name="Guillou S."/>
            <person name="Cros-Aarteil S."/>
            <person name="Calhoun S."/>
            <person name="Haridas S."/>
            <person name="Kuo A."/>
            <person name="Mondo S."/>
            <person name="Pangilinan J."/>
            <person name="Riley R."/>
            <person name="Labutti K."/>
            <person name="Andreopoulos B."/>
            <person name="Lipzen A."/>
            <person name="Chen C."/>
            <person name="Yanf M."/>
            <person name="Daum C."/>
            <person name="Ng V."/>
            <person name="Clum A."/>
            <person name="Ohm R."/>
            <person name="Martin F."/>
            <person name="Silar P."/>
            <person name="Natvig D."/>
            <person name="Lalanne C."/>
            <person name="Gautier V."/>
            <person name="Ament-Velasquez S.L."/>
            <person name="Kruys A."/>
            <person name="Hutchinson M.I."/>
            <person name="Powell A.J."/>
            <person name="Barry K."/>
            <person name="Miller A.N."/>
            <person name="Grigoriev I.V."/>
            <person name="Debuchy R."/>
            <person name="Gladieux P."/>
            <person name="Thoren M.H."/>
            <person name="Johannesson H."/>
        </authorList>
    </citation>
    <scope>NUCLEOTIDE SEQUENCE</scope>
    <source>
        <strain evidence="2">PSN309</strain>
    </source>
</reference>
<keyword evidence="3" id="KW-1185">Reference proteome</keyword>
<evidence type="ECO:0000313" key="3">
    <source>
        <dbReference type="Proteomes" id="UP001302126"/>
    </source>
</evidence>